<keyword evidence="4" id="KW-1185">Reference proteome</keyword>
<dbReference type="SUPFAM" id="SSF49354">
    <property type="entry name" value="PapD-like"/>
    <property type="match status" value="1"/>
</dbReference>
<reference evidence="3 4" key="2">
    <citation type="submission" date="2018-11" db="EMBL/GenBank/DDBJ databases">
        <authorList>
            <consortium name="Pathogen Informatics"/>
        </authorList>
    </citation>
    <scope>NUCLEOTIDE SEQUENCE [LARGE SCALE GENOMIC DNA]</scope>
</reference>
<evidence type="ECO:0000313" key="4">
    <source>
        <dbReference type="Proteomes" id="UP000276776"/>
    </source>
</evidence>
<name>A0A0N5DB24_THECL</name>
<proteinExistence type="predicted"/>
<dbReference type="AlphaFoldDB" id="A0A0N5DB24"/>
<sequence length="176" mass="19916">MAESLLELSSKKLAKGKISDALSSDIASDVVKEAVTHEELIKKIEGLKFHIEPDLIHIDGIEEITNVHEITNENSFPIIFRVKVTHKNIFRVNPTNGIIGAKKTLMLKITRLGVAPRSDRFDVEALPYIEELLHLRKSTIRVALQDKVQWFFSFGYIPIVCSISYNLTRKYGKLGT</sequence>
<dbReference type="OrthoDB" id="5799106at2759"/>
<dbReference type="EMBL" id="UYYF01005080">
    <property type="protein sequence ID" value="VDN08064.1"/>
    <property type="molecule type" value="Genomic_DNA"/>
</dbReference>
<dbReference type="PROSITE" id="PS50202">
    <property type="entry name" value="MSP"/>
    <property type="match status" value="1"/>
</dbReference>
<dbReference type="Gene3D" id="2.60.40.10">
    <property type="entry name" value="Immunoglobulins"/>
    <property type="match status" value="1"/>
</dbReference>
<comment type="function">
    <text evidence="1">Central component in molecular interactions underlying sperm crawling. Forms an extensive filament system that extends from sperm villipoda, along the leading edge of the pseudopod.</text>
</comment>
<keyword evidence="1" id="KW-0963">Cytoplasm</keyword>
<dbReference type="Proteomes" id="UP000276776">
    <property type="component" value="Unassembled WGS sequence"/>
</dbReference>
<dbReference type="Pfam" id="PF00635">
    <property type="entry name" value="Motile_Sperm"/>
    <property type="match status" value="1"/>
</dbReference>
<dbReference type="InterPro" id="IPR013783">
    <property type="entry name" value="Ig-like_fold"/>
</dbReference>
<dbReference type="InterPro" id="IPR008962">
    <property type="entry name" value="PapD-like_sf"/>
</dbReference>
<evidence type="ECO:0000256" key="1">
    <source>
        <dbReference type="RuleBase" id="RU003425"/>
    </source>
</evidence>
<keyword evidence="1" id="KW-0206">Cytoskeleton</keyword>
<organism evidence="5">
    <name type="scientific">Thelazia callipaeda</name>
    <name type="common">Oriental eyeworm</name>
    <name type="synonym">Parasitic nematode</name>
    <dbReference type="NCBI Taxonomy" id="103827"/>
    <lineage>
        <taxon>Eukaryota</taxon>
        <taxon>Metazoa</taxon>
        <taxon>Ecdysozoa</taxon>
        <taxon>Nematoda</taxon>
        <taxon>Chromadorea</taxon>
        <taxon>Rhabditida</taxon>
        <taxon>Spirurina</taxon>
        <taxon>Spiruromorpha</taxon>
        <taxon>Thelazioidea</taxon>
        <taxon>Thelaziidae</taxon>
        <taxon>Thelazia</taxon>
    </lineage>
</organism>
<gene>
    <name evidence="3" type="ORF">TCLT_LOCUS10375</name>
</gene>
<accession>A0A0N5DB24</accession>
<protein>
    <recommendedName>
        <fullName evidence="1">Major sperm protein</fullName>
    </recommendedName>
</protein>
<evidence type="ECO:0000313" key="3">
    <source>
        <dbReference type="EMBL" id="VDN08064.1"/>
    </source>
</evidence>
<dbReference type="InterPro" id="IPR000535">
    <property type="entry name" value="MSP_dom"/>
</dbReference>
<evidence type="ECO:0000259" key="2">
    <source>
        <dbReference type="PROSITE" id="PS50202"/>
    </source>
</evidence>
<reference evidence="5" key="1">
    <citation type="submission" date="2017-02" db="UniProtKB">
        <authorList>
            <consortium name="WormBaseParasite"/>
        </authorList>
    </citation>
    <scope>IDENTIFICATION</scope>
</reference>
<feature type="domain" description="MSP" evidence="2">
    <location>
        <begin position="34"/>
        <end position="153"/>
    </location>
</feature>
<evidence type="ECO:0000313" key="5">
    <source>
        <dbReference type="WBParaSite" id="TCLT_0001038601-mRNA-1"/>
    </source>
</evidence>
<dbReference type="OMA" id="IIFRVKV"/>
<dbReference type="WBParaSite" id="TCLT_0001038601-mRNA-1">
    <property type="protein sequence ID" value="TCLT_0001038601-mRNA-1"/>
    <property type="gene ID" value="TCLT_0001038601"/>
</dbReference>